<comment type="similarity">
    <text evidence="1">Belongs to the methyltransferase superfamily.</text>
</comment>
<reference evidence="6 7" key="1">
    <citation type="submission" date="2019-05" db="EMBL/GenBank/DDBJ databases">
        <authorList>
            <person name="Lee S.D."/>
        </authorList>
    </citation>
    <scope>NUCLEOTIDE SEQUENCE [LARGE SCALE GENOMIC DNA]</scope>
    <source>
        <strain evidence="6 7">C5-26</strain>
    </source>
</reference>
<dbReference type="OrthoDB" id="9797252at2"/>
<dbReference type="Proteomes" id="UP000320244">
    <property type="component" value="Unassembled WGS sequence"/>
</dbReference>
<feature type="compositionally biased region" description="Basic and acidic residues" evidence="4">
    <location>
        <begin position="1"/>
        <end position="11"/>
    </location>
</feature>
<organism evidence="6 7">
    <name type="scientific">Leekyejoonella antrihumi</name>
    <dbReference type="NCBI Taxonomy" id="1660198"/>
    <lineage>
        <taxon>Bacteria</taxon>
        <taxon>Bacillati</taxon>
        <taxon>Actinomycetota</taxon>
        <taxon>Actinomycetes</taxon>
        <taxon>Micrococcales</taxon>
        <taxon>Dermacoccaceae</taxon>
        <taxon>Leekyejoonella</taxon>
    </lineage>
</organism>
<dbReference type="Gene3D" id="3.40.50.150">
    <property type="entry name" value="Vaccinia Virus protein VP39"/>
    <property type="match status" value="1"/>
</dbReference>
<dbReference type="PANTHER" id="PTHR44942:SF4">
    <property type="entry name" value="METHYLTRANSFERASE TYPE 11 DOMAIN-CONTAINING PROTEIN"/>
    <property type="match status" value="1"/>
</dbReference>
<protein>
    <submittedName>
        <fullName evidence="6">Methyltransferase domain-containing protein</fullName>
    </submittedName>
</protein>
<comment type="caution">
    <text evidence="6">The sequence shown here is derived from an EMBL/GenBank/DDBJ whole genome shotgun (WGS) entry which is preliminary data.</text>
</comment>
<dbReference type="CDD" id="cd02440">
    <property type="entry name" value="AdoMet_MTases"/>
    <property type="match status" value="1"/>
</dbReference>
<reference evidence="6 7" key="2">
    <citation type="submission" date="2019-08" db="EMBL/GenBank/DDBJ databases">
        <title>Jejuicoccus antrihumi gen. nov., sp. nov., a new member of the family Dermacoccaceae isolated from a cave.</title>
        <authorList>
            <person name="Schumann P."/>
            <person name="Kim I.S."/>
        </authorList>
    </citation>
    <scope>NUCLEOTIDE SEQUENCE [LARGE SCALE GENOMIC DNA]</scope>
    <source>
        <strain evidence="6 7">C5-26</strain>
    </source>
</reference>
<evidence type="ECO:0000256" key="2">
    <source>
        <dbReference type="ARBA" id="ARBA00022603"/>
    </source>
</evidence>
<evidence type="ECO:0000313" key="6">
    <source>
        <dbReference type="EMBL" id="TWP37458.1"/>
    </source>
</evidence>
<evidence type="ECO:0000256" key="3">
    <source>
        <dbReference type="ARBA" id="ARBA00022679"/>
    </source>
</evidence>
<sequence length="250" mass="27756">MGLRHVPDLPNRKRRGQRGQRFGRKSAVYIDVIQPGWVHGDRRHARHWYEDYERGRPGYPDQVVDLAELDWSATALELGAGTGRFTSQLISRIPHVVAVELDPGMPCQLGAGCPGIEAVDGTAEQIPLSDDAVDAVFVAQAFHWFDNETTLAEIARLLRPGRGPCADVECGERTGRPLHHNCRRTSRTHLASILRVPLDMMRGDWAPSGWNLPLADLKPDPRAAGVHGSVSGSKRRPRMASWCSCMSVMW</sequence>
<evidence type="ECO:0000256" key="1">
    <source>
        <dbReference type="ARBA" id="ARBA00008361"/>
    </source>
</evidence>
<keyword evidence="7" id="KW-1185">Reference proteome</keyword>
<dbReference type="InterPro" id="IPR020596">
    <property type="entry name" value="rRNA_Ade_Mease_Trfase_CS"/>
</dbReference>
<dbReference type="EMBL" id="VCQV01000006">
    <property type="protein sequence ID" value="TWP37458.1"/>
    <property type="molecule type" value="Genomic_DNA"/>
</dbReference>
<dbReference type="AlphaFoldDB" id="A0A563E4K0"/>
<feature type="domain" description="Methyltransferase type 11" evidence="5">
    <location>
        <begin position="76"/>
        <end position="161"/>
    </location>
</feature>
<dbReference type="InterPro" id="IPR029063">
    <property type="entry name" value="SAM-dependent_MTases_sf"/>
</dbReference>
<proteinExistence type="inferred from homology"/>
<evidence type="ECO:0000259" key="5">
    <source>
        <dbReference type="Pfam" id="PF08241"/>
    </source>
</evidence>
<name>A0A563E4K0_9MICO</name>
<evidence type="ECO:0000313" key="7">
    <source>
        <dbReference type="Proteomes" id="UP000320244"/>
    </source>
</evidence>
<keyword evidence="3 6" id="KW-0808">Transferase</keyword>
<dbReference type="SUPFAM" id="SSF53335">
    <property type="entry name" value="S-adenosyl-L-methionine-dependent methyltransferases"/>
    <property type="match status" value="1"/>
</dbReference>
<accession>A0A563E4K0</accession>
<dbReference type="PROSITE" id="PS01131">
    <property type="entry name" value="RRNA_A_DIMETH"/>
    <property type="match status" value="1"/>
</dbReference>
<dbReference type="InterPro" id="IPR013216">
    <property type="entry name" value="Methyltransf_11"/>
</dbReference>
<evidence type="ECO:0000256" key="4">
    <source>
        <dbReference type="SAM" id="MobiDB-lite"/>
    </source>
</evidence>
<dbReference type="PANTHER" id="PTHR44942">
    <property type="entry name" value="METHYLTRANSF_11 DOMAIN-CONTAINING PROTEIN"/>
    <property type="match status" value="1"/>
</dbReference>
<dbReference type="GO" id="GO:0000179">
    <property type="term" value="F:rRNA (adenine-N6,N6-)-dimethyltransferase activity"/>
    <property type="evidence" value="ECO:0007669"/>
    <property type="project" value="InterPro"/>
</dbReference>
<keyword evidence="2 6" id="KW-0489">Methyltransferase</keyword>
<feature type="compositionally biased region" description="Basic residues" evidence="4">
    <location>
        <begin position="12"/>
        <end position="21"/>
    </location>
</feature>
<gene>
    <name evidence="6" type="ORF">FGL98_06735</name>
</gene>
<dbReference type="InterPro" id="IPR051052">
    <property type="entry name" value="Diverse_substrate_MTase"/>
</dbReference>
<feature type="region of interest" description="Disordered" evidence="4">
    <location>
        <begin position="1"/>
        <end position="21"/>
    </location>
</feature>
<dbReference type="Pfam" id="PF08241">
    <property type="entry name" value="Methyltransf_11"/>
    <property type="match status" value="1"/>
</dbReference>